<dbReference type="InterPro" id="IPR011047">
    <property type="entry name" value="Quinoprotein_ADH-like_sf"/>
</dbReference>
<dbReference type="SUPFAM" id="SSF50998">
    <property type="entry name" value="Quinoprotein alcohol dehydrogenase-like"/>
    <property type="match status" value="2"/>
</dbReference>
<accession>A0AAT9HV71</accession>
<dbReference type="PANTHER" id="PTHR34512:SF30">
    <property type="entry name" value="OUTER MEMBRANE PROTEIN ASSEMBLY FACTOR BAMB"/>
    <property type="match status" value="1"/>
</dbReference>
<dbReference type="InterPro" id="IPR002372">
    <property type="entry name" value="PQQ_rpt_dom"/>
</dbReference>
<feature type="domain" description="Pyrrolo-quinoline quinone repeat" evidence="1">
    <location>
        <begin position="6"/>
        <end position="72"/>
    </location>
</feature>
<dbReference type="AlphaFoldDB" id="A0AAT9HV71"/>
<name>A0AAT9HV71_9ACTN</name>
<dbReference type="Gene3D" id="2.40.10.480">
    <property type="match status" value="1"/>
</dbReference>
<proteinExistence type="predicted"/>
<dbReference type="PANTHER" id="PTHR34512">
    <property type="entry name" value="CELL SURFACE PROTEIN"/>
    <property type="match status" value="1"/>
</dbReference>
<dbReference type="InterPro" id="IPR018391">
    <property type="entry name" value="PQQ_b-propeller_rpt"/>
</dbReference>
<organism evidence="2">
    <name type="scientific">Streptomyces haneummycinicus</name>
    <dbReference type="NCBI Taxonomy" id="3074435"/>
    <lineage>
        <taxon>Bacteria</taxon>
        <taxon>Bacillati</taxon>
        <taxon>Actinomycetota</taxon>
        <taxon>Actinomycetes</taxon>
        <taxon>Kitasatosporales</taxon>
        <taxon>Streptomycetaceae</taxon>
        <taxon>Streptomyces</taxon>
    </lineage>
</organism>
<dbReference type="InterPro" id="IPR015943">
    <property type="entry name" value="WD40/YVTN_repeat-like_dom_sf"/>
</dbReference>
<dbReference type="Gene3D" id="2.130.10.10">
    <property type="entry name" value="YVTN repeat-like/Quinoprotein amine dehydrogenase"/>
    <property type="match status" value="1"/>
</dbReference>
<dbReference type="Pfam" id="PF13360">
    <property type="entry name" value="PQQ_2"/>
    <property type="match status" value="2"/>
</dbReference>
<protein>
    <recommendedName>
        <fullName evidence="1">Pyrrolo-quinoline quinone repeat domain-containing protein</fullName>
    </recommendedName>
</protein>
<reference evidence="2" key="1">
    <citation type="submission" date="2024-06" db="EMBL/GenBank/DDBJ databases">
        <authorList>
            <consortium name="consrtm"/>
            <person name="Uemura M."/>
            <person name="Terahara T."/>
        </authorList>
    </citation>
    <scope>NUCLEOTIDE SEQUENCE</scope>
    <source>
        <strain evidence="2">KM77-8</strain>
    </source>
</reference>
<sequence length="282" mass="29872">MWTWEPDGPFSSPPLVMDSQLVVTCEDSAHVLDAATGSPVLTLALPGTAESTPVVWDGRLWWALRDGELSGHELAGSGREIRLPLDGDPGRHSPVVAGDRLLIGTTHGLFAYEPPGPAGPSTGLRLIWLDEPVVSPLATDGVRLWVPTEGRGLIAVRLTSRESQGPHPAWDSAGCAPALTTEGAYIGDAQGTVHELTAEGTSRRRWQVSARPVTAPPAVHGDLLLVTDHAGTVVALSLAHGDEVWRASTDGDGRRAPAVTDDVVYVRGARAVRRLEVRTGRS</sequence>
<evidence type="ECO:0000313" key="2">
    <source>
        <dbReference type="EMBL" id="BFO21429.1"/>
    </source>
</evidence>
<feature type="domain" description="Pyrrolo-quinoline quinone repeat" evidence="1">
    <location>
        <begin position="191"/>
        <end position="281"/>
    </location>
</feature>
<evidence type="ECO:0000259" key="1">
    <source>
        <dbReference type="Pfam" id="PF13360"/>
    </source>
</evidence>
<gene>
    <name evidence="2" type="ORF">SHKM778_78170</name>
</gene>
<dbReference type="EMBL" id="AP035768">
    <property type="protein sequence ID" value="BFO21429.1"/>
    <property type="molecule type" value="Genomic_DNA"/>
</dbReference>
<dbReference type="SMART" id="SM00564">
    <property type="entry name" value="PQQ"/>
    <property type="match status" value="3"/>
</dbReference>
<reference evidence="2" key="2">
    <citation type="submission" date="2024-07" db="EMBL/GenBank/DDBJ databases">
        <title>Streptomyces haneummycinica sp. nov., a new antibiotic-producing actinobacterium isolated from marine sediment.</title>
        <authorList>
            <person name="Uemura M."/>
            <person name="Hamada M."/>
            <person name="Hirano S."/>
            <person name="Kobayashi K."/>
            <person name="Ohshiro T."/>
            <person name="Kobayashi T."/>
            <person name="Terahara T."/>
        </authorList>
    </citation>
    <scope>NUCLEOTIDE SEQUENCE</scope>
    <source>
        <strain evidence="2">KM77-8</strain>
    </source>
</reference>